<proteinExistence type="inferred from homology"/>
<dbReference type="CDD" id="cd11065">
    <property type="entry name" value="CYP64-like"/>
    <property type="match status" value="1"/>
</dbReference>
<keyword evidence="5 13" id="KW-0349">Heme</keyword>
<protein>
    <recommendedName>
        <fullName evidence="18">Cytochrome P450</fullName>
    </recommendedName>
</protein>
<dbReference type="Proteomes" id="UP000008370">
    <property type="component" value="Unassembled WGS sequence"/>
</dbReference>
<keyword evidence="17" id="KW-1185">Reference proteome</keyword>
<evidence type="ECO:0000256" key="8">
    <source>
        <dbReference type="ARBA" id="ARBA00022989"/>
    </source>
</evidence>
<dbReference type="InterPro" id="IPR017972">
    <property type="entry name" value="Cyt_P450_CS"/>
</dbReference>
<keyword evidence="10 13" id="KW-0408">Iron</keyword>
<dbReference type="PANTHER" id="PTHR46300">
    <property type="entry name" value="P450, PUTATIVE (EUROFUNG)-RELATED-RELATED"/>
    <property type="match status" value="1"/>
</dbReference>
<evidence type="ECO:0000256" key="9">
    <source>
        <dbReference type="ARBA" id="ARBA00023002"/>
    </source>
</evidence>
<reference evidence="16 17" key="1">
    <citation type="journal article" date="2012" name="BMC Genomics">
        <title>Comparative genomics of the white-rot fungi, Phanerochaete carnosa and P. chrysosporium, to elucidate the genetic basis of the distinct wood types they colonize.</title>
        <authorList>
            <person name="Suzuki H."/>
            <person name="MacDonald J."/>
            <person name="Syed K."/>
            <person name="Salamov A."/>
            <person name="Hori C."/>
            <person name="Aerts A."/>
            <person name="Henrissat B."/>
            <person name="Wiebenga A."/>
            <person name="vanKuyk P.A."/>
            <person name="Barry K."/>
            <person name="Lindquist E."/>
            <person name="LaButti K."/>
            <person name="Lapidus A."/>
            <person name="Lucas S."/>
            <person name="Coutinho P."/>
            <person name="Gong Y."/>
            <person name="Samejima M."/>
            <person name="Mahadevan R."/>
            <person name="Abou-Zaid M."/>
            <person name="de Vries R.P."/>
            <person name="Igarashi K."/>
            <person name="Yadav J.S."/>
            <person name="Grigoriev I.V."/>
            <person name="Master E.R."/>
        </authorList>
    </citation>
    <scope>NUCLEOTIDE SEQUENCE [LARGE SCALE GENOMIC DNA]</scope>
    <source>
        <strain evidence="16 17">HHB-10118-sp</strain>
    </source>
</reference>
<dbReference type="PRINTS" id="PR00463">
    <property type="entry name" value="EP450I"/>
</dbReference>
<dbReference type="InterPro" id="IPR001128">
    <property type="entry name" value="Cyt_P450"/>
</dbReference>
<comment type="cofactor">
    <cofactor evidence="1 13">
        <name>heme</name>
        <dbReference type="ChEBI" id="CHEBI:30413"/>
    </cofactor>
</comment>
<evidence type="ECO:0000313" key="16">
    <source>
        <dbReference type="EMBL" id="EKM55884.1"/>
    </source>
</evidence>
<dbReference type="Pfam" id="PF00067">
    <property type="entry name" value="p450"/>
    <property type="match status" value="1"/>
</dbReference>
<evidence type="ECO:0008006" key="18">
    <source>
        <dbReference type="Google" id="ProtNLM"/>
    </source>
</evidence>
<dbReference type="HOGENOM" id="CLU_001570_2_3_1"/>
<keyword evidence="8 15" id="KW-1133">Transmembrane helix</keyword>
<evidence type="ECO:0000256" key="15">
    <source>
        <dbReference type="SAM" id="Phobius"/>
    </source>
</evidence>
<keyword evidence="6 15" id="KW-0812">Transmembrane</keyword>
<dbReference type="GO" id="GO:0004497">
    <property type="term" value="F:monooxygenase activity"/>
    <property type="evidence" value="ECO:0007669"/>
    <property type="project" value="UniProtKB-KW"/>
</dbReference>
<dbReference type="GO" id="GO:0020037">
    <property type="term" value="F:heme binding"/>
    <property type="evidence" value="ECO:0007669"/>
    <property type="project" value="InterPro"/>
</dbReference>
<keyword evidence="12 15" id="KW-0472">Membrane</keyword>
<feature type="transmembrane region" description="Helical" evidence="15">
    <location>
        <begin position="6"/>
        <end position="26"/>
    </location>
</feature>
<dbReference type="RefSeq" id="XP_007396191.1">
    <property type="nucleotide sequence ID" value="XM_007396129.1"/>
</dbReference>
<evidence type="ECO:0000256" key="14">
    <source>
        <dbReference type="RuleBase" id="RU000461"/>
    </source>
</evidence>
<evidence type="ECO:0000256" key="10">
    <source>
        <dbReference type="ARBA" id="ARBA00023004"/>
    </source>
</evidence>
<evidence type="ECO:0000256" key="5">
    <source>
        <dbReference type="ARBA" id="ARBA00022617"/>
    </source>
</evidence>
<organism evidence="16 17">
    <name type="scientific">Phanerochaete carnosa (strain HHB-10118-sp)</name>
    <name type="common">White-rot fungus</name>
    <name type="synonym">Peniophora carnosa</name>
    <dbReference type="NCBI Taxonomy" id="650164"/>
    <lineage>
        <taxon>Eukaryota</taxon>
        <taxon>Fungi</taxon>
        <taxon>Dikarya</taxon>
        <taxon>Basidiomycota</taxon>
        <taxon>Agaricomycotina</taxon>
        <taxon>Agaricomycetes</taxon>
        <taxon>Polyporales</taxon>
        <taxon>Phanerochaetaceae</taxon>
        <taxon>Phanerochaete</taxon>
    </lineage>
</organism>
<evidence type="ECO:0000313" key="17">
    <source>
        <dbReference type="Proteomes" id="UP000008370"/>
    </source>
</evidence>
<dbReference type="OrthoDB" id="2789670at2759"/>
<evidence type="ECO:0000256" key="12">
    <source>
        <dbReference type="ARBA" id="ARBA00023136"/>
    </source>
</evidence>
<dbReference type="PROSITE" id="PS00086">
    <property type="entry name" value="CYTOCHROME_P450"/>
    <property type="match status" value="1"/>
</dbReference>
<dbReference type="GO" id="GO:0016020">
    <property type="term" value="C:membrane"/>
    <property type="evidence" value="ECO:0007669"/>
    <property type="project" value="UniProtKB-SubCell"/>
</dbReference>
<evidence type="ECO:0000256" key="1">
    <source>
        <dbReference type="ARBA" id="ARBA00001971"/>
    </source>
</evidence>
<keyword evidence="7 13" id="KW-0479">Metal-binding</keyword>
<dbReference type="GO" id="GO:0016705">
    <property type="term" value="F:oxidoreductase activity, acting on paired donors, with incorporation or reduction of molecular oxygen"/>
    <property type="evidence" value="ECO:0007669"/>
    <property type="project" value="InterPro"/>
</dbReference>
<dbReference type="InterPro" id="IPR050364">
    <property type="entry name" value="Cytochrome_P450_fung"/>
</dbReference>
<comment type="similarity">
    <text evidence="4 14">Belongs to the cytochrome P450 family.</text>
</comment>
<dbReference type="PRINTS" id="PR00385">
    <property type="entry name" value="P450"/>
</dbReference>
<evidence type="ECO:0000256" key="11">
    <source>
        <dbReference type="ARBA" id="ARBA00023033"/>
    </source>
</evidence>
<dbReference type="KEGG" id="pco:PHACADRAFT_209396"/>
<sequence>MQHLATMIPTFVYISIALVTLWAVAFRKRQRYRYPPGPKGLPIIGNILDIPIKFGWFTYRDWARQYDSDIIHLEGLGLHIVVLNSAKAAKDLFDKRHNVYSDKELSSMMLEVTGPTRNWIMMPYGDYWREHRRLFHQHFRPLALPQHHPKQSKAVHRLLQLLLDSQEDFVPHVRYMAGSLILEVIYAFDVQPDDPRLALVEKAMNAGDEIVSEGVFLVDIFPILRRVPVWFPGARFKRKAAEWKALVDTMYEVPYSLFKTAMKEGSAQPCFALSLLSNADASDMSRLDEIFLSLTGTAYSAGEDTTTITITTFILAMILNPEIQAFVQEELDKVIGNDRLPVINDQPSLPRVTAVMHEVLRQYPVLPLATPHRAMADDEYNGYHIPAGSMVIGNTWAILHDEETYPDPLTFNPKRFLSEDGTTLRDDVPLPTEAFGYGRRICAGRHFAMDMLFLVISNLLAVFNIEKAIDENGKPIEIKVEFTPHVFSQPKPFKARFKPRHAGAENLIRSAAQVDA</sequence>
<evidence type="ECO:0000256" key="3">
    <source>
        <dbReference type="ARBA" id="ARBA00005179"/>
    </source>
</evidence>
<dbReference type="EMBL" id="JH930472">
    <property type="protein sequence ID" value="EKM55884.1"/>
    <property type="molecule type" value="Genomic_DNA"/>
</dbReference>
<evidence type="ECO:0000256" key="13">
    <source>
        <dbReference type="PIRSR" id="PIRSR602401-1"/>
    </source>
</evidence>
<gene>
    <name evidence="16" type="ORF">PHACADRAFT_209396</name>
</gene>
<dbReference type="InParanoid" id="K5WA98"/>
<dbReference type="Gene3D" id="1.10.630.10">
    <property type="entry name" value="Cytochrome P450"/>
    <property type="match status" value="1"/>
</dbReference>
<evidence type="ECO:0000256" key="6">
    <source>
        <dbReference type="ARBA" id="ARBA00022692"/>
    </source>
</evidence>
<dbReference type="AlphaFoldDB" id="K5WA98"/>
<dbReference type="InterPro" id="IPR002401">
    <property type="entry name" value="Cyt_P450_E_grp-I"/>
</dbReference>
<keyword evidence="9 14" id="KW-0560">Oxidoreductase</keyword>
<feature type="binding site" description="axial binding residue" evidence="13">
    <location>
        <position position="442"/>
    </location>
    <ligand>
        <name>heme</name>
        <dbReference type="ChEBI" id="CHEBI:30413"/>
    </ligand>
    <ligandPart>
        <name>Fe</name>
        <dbReference type="ChEBI" id="CHEBI:18248"/>
    </ligandPart>
</feature>
<comment type="pathway">
    <text evidence="3">Secondary metabolite biosynthesis.</text>
</comment>
<accession>K5WA98</accession>
<dbReference type="SUPFAM" id="SSF48264">
    <property type="entry name" value="Cytochrome P450"/>
    <property type="match status" value="1"/>
</dbReference>
<name>K5WA98_PHACS</name>
<evidence type="ECO:0000256" key="7">
    <source>
        <dbReference type="ARBA" id="ARBA00022723"/>
    </source>
</evidence>
<dbReference type="GeneID" id="18912842"/>
<dbReference type="PANTHER" id="PTHR46300:SF7">
    <property type="entry name" value="P450, PUTATIVE (EUROFUNG)-RELATED"/>
    <property type="match status" value="1"/>
</dbReference>
<keyword evidence="11 14" id="KW-0503">Monooxygenase</keyword>
<evidence type="ECO:0000256" key="4">
    <source>
        <dbReference type="ARBA" id="ARBA00010617"/>
    </source>
</evidence>
<dbReference type="GO" id="GO:0005506">
    <property type="term" value="F:iron ion binding"/>
    <property type="evidence" value="ECO:0007669"/>
    <property type="project" value="InterPro"/>
</dbReference>
<comment type="subcellular location">
    <subcellularLocation>
        <location evidence="2">Membrane</location>
        <topology evidence="2">Single-pass membrane protein</topology>
    </subcellularLocation>
</comment>
<dbReference type="InterPro" id="IPR036396">
    <property type="entry name" value="Cyt_P450_sf"/>
</dbReference>
<evidence type="ECO:0000256" key="2">
    <source>
        <dbReference type="ARBA" id="ARBA00004167"/>
    </source>
</evidence>